<organism evidence="1 2">
    <name type="scientific">Onchocerca flexuosa</name>
    <dbReference type="NCBI Taxonomy" id="387005"/>
    <lineage>
        <taxon>Eukaryota</taxon>
        <taxon>Metazoa</taxon>
        <taxon>Ecdysozoa</taxon>
        <taxon>Nematoda</taxon>
        <taxon>Chromadorea</taxon>
        <taxon>Rhabditida</taxon>
        <taxon>Spirurina</taxon>
        <taxon>Spiruromorpha</taxon>
        <taxon>Filarioidea</taxon>
        <taxon>Onchocercidae</taxon>
        <taxon>Onchocerca</taxon>
    </lineage>
</organism>
<evidence type="ECO:0000313" key="1">
    <source>
        <dbReference type="EMBL" id="OZC09444.1"/>
    </source>
</evidence>
<sequence length="66" mass="7683">MFCETPMDRFLKYYHLSVDKRQETAVEVLICRNFDLLLLVATGFAVQVSHYLSTLSNRDGRQKAEN</sequence>
<dbReference type="AlphaFoldDB" id="A0A238BWQ1"/>
<dbReference type="EMBL" id="KZ269993">
    <property type="protein sequence ID" value="OZC09444.1"/>
    <property type="molecule type" value="Genomic_DNA"/>
</dbReference>
<keyword evidence="2" id="KW-1185">Reference proteome</keyword>
<reference evidence="1 2" key="1">
    <citation type="submission" date="2015-12" db="EMBL/GenBank/DDBJ databases">
        <title>Draft genome of the nematode, Onchocerca flexuosa.</title>
        <authorList>
            <person name="Mitreva M."/>
        </authorList>
    </citation>
    <scope>NUCLEOTIDE SEQUENCE [LARGE SCALE GENOMIC DNA]</scope>
    <source>
        <strain evidence="1">Red Deer</strain>
    </source>
</reference>
<name>A0A238BWQ1_9BILA</name>
<protein>
    <submittedName>
        <fullName evidence="1">Uncharacterized protein</fullName>
    </submittedName>
</protein>
<accession>A0A238BWQ1</accession>
<dbReference type="Proteomes" id="UP000242913">
    <property type="component" value="Unassembled WGS sequence"/>
</dbReference>
<gene>
    <name evidence="1" type="ORF">X798_03400</name>
</gene>
<proteinExistence type="predicted"/>
<evidence type="ECO:0000313" key="2">
    <source>
        <dbReference type="Proteomes" id="UP000242913"/>
    </source>
</evidence>